<organism evidence="1 2">
    <name type="scientific">Paenimyroides marinum</name>
    <dbReference type="NCBI Taxonomy" id="1159016"/>
    <lineage>
        <taxon>Bacteria</taxon>
        <taxon>Pseudomonadati</taxon>
        <taxon>Bacteroidota</taxon>
        <taxon>Flavobacteriia</taxon>
        <taxon>Flavobacteriales</taxon>
        <taxon>Flavobacteriaceae</taxon>
        <taxon>Paenimyroides</taxon>
    </lineage>
</organism>
<keyword evidence="2" id="KW-1185">Reference proteome</keyword>
<dbReference type="STRING" id="1159016.SAMN02927937_00458"/>
<dbReference type="AlphaFoldDB" id="A0A1H6JKZ1"/>
<dbReference type="Proteomes" id="UP000199634">
    <property type="component" value="Unassembled WGS sequence"/>
</dbReference>
<accession>A0A1H6JKZ1</accession>
<protein>
    <submittedName>
        <fullName evidence="1">Uncharacterized protein</fullName>
    </submittedName>
</protein>
<reference evidence="2" key="1">
    <citation type="submission" date="2016-10" db="EMBL/GenBank/DDBJ databases">
        <authorList>
            <person name="Varghese N."/>
            <person name="Submissions S."/>
        </authorList>
    </citation>
    <scope>NUCLEOTIDE SEQUENCE [LARGE SCALE GENOMIC DNA]</scope>
    <source>
        <strain evidence="2">CGMCC 1.10825</strain>
    </source>
</reference>
<name>A0A1H6JKZ1_9FLAO</name>
<gene>
    <name evidence="1" type="ORF">SAMN02927937_00458</name>
</gene>
<evidence type="ECO:0000313" key="2">
    <source>
        <dbReference type="Proteomes" id="UP000199634"/>
    </source>
</evidence>
<evidence type="ECO:0000313" key="1">
    <source>
        <dbReference type="EMBL" id="SEH61193.1"/>
    </source>
</evidence>
<dbReference type="EMBL" id="FNXE01000004">
    <property type="protein sequence ID" value="SEH61193.1"/>
    <property type="molecule type" value="Genomic_DNA"/>
</dbReference>
<dbReference type="RefSeq" id="WP_091095891.1">
    <property type="nucleotide sequence ID" value="NZ_FNXE01000004.1"/>
</dbReference>
<proteinExistence type="predicted"/>
<dbReference type="OrthoDB" id="1448900at2"/>
<sequence>METDILPFRLGMQYENWEFDLKPIDSRIKGYDSYIYIKEITIFGIKPRKIELIFYWELLVTIILDFNNSDLPGVQKLSLIGYKQVNHYFYKSDIKINSQIYHSLLC</sequence>